<keyword evidence="1" id="KW-0802">TPR repeat</keyword>
<dbReference type="PROSITE" id="PS51724">
    <property type="entry name" value="SPOR"/>
    <property type="match status" value="1"/>
</dbReference>
<proteinExistence type="predicted"/>
<feature type="chain" id="PRO_5046818861" evidence="2">
    <location>
        <begin position="18"/>
        <end position="438"/>
    </location>
</feature>
<sequence>MNKILVLKLAGSAVVLGATLVGCNPAAKQSAIASASDAGGSARSASSAAAKAEKALKANDSVAAIASAEAAVAAQPRQASYRMLLGQAYLAGGRFVSAETAFLDTLRLDPGNDRAGLSLALAQIALGRPDIARDTLDKTAANVPVADRGLALALAGDIHGAVELLEPAARAEGASGKTRQNLALAYALGGDWSRARVIAAQDIPADELDRRLSTWASFTQPRNSWDQVATLLGVKAVLDRGQPERLALAPDAAPERQALAAATPEQMFAPTAAESGDAAAVQDAAPVEIAEAPQAAATLRQVVFAPRQEVVQAIPAGLIRANNGPLRQVMAARGVPGGRFVVQLGAFSTPAKAEAAWKRAVGRYTALGGYAPDGETVRSGSATLHRVAAGGFASRGAANAVCAQLRMSGGACFVREDGNQPQAQWAMRAAGGMRIAAR</sequence>
<dbReference type="Pfam" id="PF05036">
    <property type="entry name" value="SPOR"/>
    <property type="match status" value="1"/>
</dbReference>
<evidence type="ECO:0000259" key="3">
    <source>
        <dbReference type="PROSITE" id="PS51724"/>
    </source>
</evidence>
<dbReference type="PROSITE" id="PS51257">
    <property type="entry name" value="PROKAR_LIPOPROTEIN"/>
    <property type="match status" value="1"/>
</dbReference>
<feature type="domain" description="SPOR" evidence="3">
    <location>
        <begin position="334"/>
        <end position="417"/>
    </location>
</feature>
<feature type="signal peptide" evidence="2">
    <location>
        <begin position="1"/>
        <end position="17"/>
    </location>
</feature>
<dbReference type="InterPro" id="IPR036680">
    <property type="entry name" value="SPOR-like_sf"/>
</dbReference>
<dbReference type="SUPFAM" id="SSF110997">
    <property type="entry name" value="Sporulation related repeat"/>
    <property type="match status" value="1"/>
</dbReference>
<evidence type="ECO:0000256" key="2">
    <source>
        <dbReference type="SAM" id="SignalP"/>
    </source>
</evidence>
<dbReference type="EMBL" id="JAINVV010000001">
    <property type="protein sequence ID" value="MBY8821116.1"/>
    <property type="molecule type" value="Genomic_DNA"/>
</dbReference>
<reference evidence="4 5" key="1">
    <citation type="submission" date="2021-08" db="EMBL/GenBank/DDBJ databases">
        <authorList>
            <person name="Tuo L."/>
        </authorList>
    </citation>
    <scope>NUCLEOTIDE SEQUENCE [LARGE SCALE GENOMIC DNA]</scope>
    <source>
        <strain evidence="4 5">JCM 31229</strain>
    </source>
</reference>
<accession>A0ABS7PIK3</accession>
<dbReference type="InterPro" id="IPR007730">
    <property type="entry name" value="SPOR-like_dom"/>
</dbReference>
<comment type="caution">
    <text evidence="4">The sequence shown here is derived from an EMBL/GenBank/DDBJ whole genome shotgun (WGS) entry which is preliminary data.</text>
</comment>
<keyword evidence="5" id="KW-1185">Reference proteome</keyword>
<protein>
    <submittedName>
        <fullName evidence="4">SPOR domain-containing protein</fullName>
    </submittedName>
</protein>
<organism evidence="4 5">
    <name type="scientific">Sphingomonas colocasiae</name>
    <dbReference type="NCBI Taxonomy" id="1848973"/>
    <lineage>
        <taxon>Bacteria</taxon>
        <taxon>Pseudomonadati</taxon>
        <taxon>Pseudomonadota</taxon>
        <taxon>Alphaproteobacteria</taxon>
        <taxon>Sphingomonadales</taxon>
        <taxon>Sphingomonadaceae</taxon>
        <taxon>Sphingomonas</taxon>
    </lineage>
</organism>
<evidence type="ECO:0000313" key="4">
    <source>
        <dbReference type="EMBL" id="MBY8821116.1"/>
    </source>
</evidence>
<gene>
    <name evidence="4" type="ORF">K7G82_02360</name>
</gene>
<dbReference type="Proteomes" id="UP000706039">
    <property type="component" value="Unassembled WGS sequence"/>
</dbReference>
<name>A0ABS7PIK3_9SPHN</name>
<dbReference type="RefSeq" id="WP_222988203.1">
    <property type="nucleotide sequence ID" value="NZ_JAINVV010000001.1"/>
</dbReference>
<dbReference type="Gene3D" id="1.25.40.10">
    <property type="entry name" value="Tetratricopeptide repeat domain"/>
    <property type="match status" value="1"/>
</dbReference>
<dbReference type="InterPro" id="IPR019734">
    <property type="entry name" value="TPR_rpt"/>
</dbReference>
<feature type="repeat" description="TPR" evidence="1">
    <location>
        <begin position="79"/>
        <end position="112"/>
    </location>
</feature>
<evidence type="ECO:0000256" key="1">
    <source>
        <dbReference type="PROSITE-ProRule" id="PRU00339"/>
    </source>
</evidence>
<dbReference type="Gene3D" id="3.30.70.1070">
    <property type="entry name" value="Sporulation related repeat"/>
    <property type="match status" value="1"/>
</dbReference>
<keyword evidence="2" id="KW-0732">Signal</keyword>
<dbReference type="SUPFAM" id="SSF48452">
    <property type="entry name" value="TPR-like"/>
    <property type="match status" value="1"/>
</dbReference>
<dbReference type="InterPro" id="IPR011990">
    <property type="entry name" value="TPR-like_helical_dom_sf"/>
</dbReference>
<evidence type="ECO:0000313" key="5">
    <source>
        <dbReference type="Proteomes" id="UP000706039"/>
    </source>
</evidence>
<dbReference type="PROSITE" id="PS50005">
    <property type="entry name" value="TPR"/>
    <property type="match status" value="1"/>
</dbReference>